<sequence length="143" mass="16164">MHSDMVKAEQGVTSLCSTDQGRVLMAWHGDANHVAVSYVEAHSRRFCVFDQDGELISCLQHTDTVEEALAYRPTGNLIATSAVRDGFRHIVLHERNGQRRSEFELGPCELGSVIEWMGWNTDGNILAVRLRNERFTEQGIDQY</sequence>
<dbReference type="SUPFAM" id="SSF50978">
    <property type="entry name" value="WD40 repeat-like"/>
    <property type="match status" value="1"/>
</dbReference>
<proteinExistence type="predicted"/>
<name>A0A183E478_9BILA</name>
<dbReference type="InterPro" id="IPR036322">
    <property type="entry name" value="WD40_repeat_dom_sf"/>
</dbReference>
<dbReference type="Proteomes" id="UP000271098">
    <property type="component" value="Unassembled WGS sequence"/>
</dbReference>
<reference evidence="2 3" key="2">
    <citation type="submission" date="2018-11" db="EMBL/GenBank/DDBJ databases">
        <authorList>
            <consortium name="Pathogen Informatics"/>
        </authorList>
    </citation>
    <scope>NUCLEOTIDE SEQUENCE [LARGE SCALE GENOMIC DNA]</scope>
</reference>
<dbReference type="GO" id="GO:0033588">
    <property type="term" value="C:elongator holoenzyme complex"/>
    <property type="evidence" value="ECO:0007669"/>
    <property type="project" value="InterPro"/>
</dbReference>
<dbReference type="OrthoDB" id="40048at2759"/>
<dbReference type="Pfam" id="PF04762">
    <property type="entry name" value="Beta-prop_ELP1_1st"/>
    <property type="match status" value="1"/>
</dbReference>
<evidence type="ECO:0000259" key="1">
    <source>
        <dbReference type="Pfam" id="PF04762"/>
    </source>
</evidence>
<dbReference type="PANTHER" id="PTHR12747">
    <property type="entry name" value="ELONGATOR COMPLEX PROTEIN 1"/>
    <property type="match status" value="1"/>
</dbReference>
<gene>
    <name evidence="2" type="ORF">GPUH_LOCUS15769</name>
</gene>
<dbReference type="PANTHER" id="PTHR12747:SF0">
    <property type="entry name" value="ELONGATOR COMPLEX PROTEIN 1"/>
    <property type="match status" value="1"/>
</dbReference>
<dbReference type="InterPro" id="IPR006849">
    <property type="entry name" value="Elp1"/>
</dbReference>
<organism evidence="4">
    <name type="scientific">Gongylonema pulchrum</name>
    <dbReference type="NCBI Taxonomy" id="637853"/>
    <lineage>
        <taxon>Eukaryota</taxon>
        <taxon>Metazoa</taxon>
        <taxon>Ecdysozoa</taxon>
        <taxon>Nematoda</taxon>
        <taxon>Chromadorea</taxon>
        <taxon>Rhabditida</taxon>
        <taxon>Spirurina</taxon>
        <taxon>Spiruromorpha</taxon>
        <taxon>Spiruroidea</taxon>
        <taxon>Gongylonematidae</taxon>
        <taxon>Gongylonema</taxon>
    </lineage>
</organism>
<dbReference type="UniPathway" id="UPA00988"/>
<dbReference type="InterPro" id="IPR056164">
    <property type="entry name" value="Beta-prop_ELP1_1st"/>
</dbReference>
<feature type="domain" description="ELP1 first N-terminal beta-propeller" evidence="1">
    <location>
        <begin position="13"/>
        <end position="132"/>
    </location>
</feature>
<dbReference type="AlphaFoldDB" id="A0A183E478"/>
<evidence type="ECO:0000313" key="4">
    <source>
        <dbReference type="WBParaSite" id="GPUH_0001579101-mRNA-1"/>
    </source>
</evidence>
<dbReference type="GO" id="GO:0000049">
    <property type="term" value="F:tRNA binding"/>
    <property type="evidence" value="ECO:0007669"/>
    <property type="project" value="TreeGrafter"/>
</dbReference>
<keyword evidence="3" id="KW-1185">Reference proteome</keyword>
<dbReference type="GO" id="GO:0002926">
    <property type="term" value="P:tRNA wobble base 5-methoxycarbonylmethyl-2-thiouridinylation"/>
    <property type="evidence" value="ECO:0007669"/>
    <property type="project" value="TreeGrafter"/>
</dbReference>
<evidence type="ECO:0000313" key="2">
    <source>
        <dbReference type="EMBL" id="VDN26643.1"/>
    </source>
</evidence>
<dbReference type="WBParaSite" id="GPUH_0001579101-mRNA-1">
    <property type="protein sequence ID" value="GPUH_0001579101-mRNA-1"/>
    <property type="gene ID" value="GPUH_0001579101"/>
</dbReference>
<dbReference type="GO" id="GO:0005829">
    <property type="term" value="C:cytosol"/>
    <property type="evidence" value="ECO:0007669"/>
    <property type="project" value="TreeGrafter"/>
</dbReference>
<reference evidence="4" key="1">
    <citation type="submission" date="2016-06" db="UniProtKB">
        <authorList>
            <consortium name="WormBaseParasite"/>
        </authorList>
    </citation>
    <scope>IDENTIFICATION</scope>
</reference>
<accession>A0A183E478</accession>
<protein>
    <submittedName>
        <fullName evidence="4">ANAPC4_WD40 domain-containing protein</fullName>
    </submittedName>
</protein>
<evidence type="ECO:0000313" key="3">
    <source>
        <dbReference type="Proteomes" id="UP000271098"/>
    </source>
</evidence>
<dbReference type="EMBL" id="UYRT01082896">
    <property type="protein sequence ID" value="VDN26643.1"/>
    <property type="molecule type" value="Genomic_DNA"/>
</dbReference>